<reference evidence="5 6" key="1">
    <citation type="submission" date="2017-05" db="EMBL/GenBank/DDBJ databases">
        <authorList>
            <person name="Varghese N."/>
            <person name="Submissions S."/>
        </authorList>
    </citation>
    <scope>NUCLEOTIDE SEQUENCE [LARGE SCALE GENOMIC DNA]</scope>
    <source>
        <strain evidence="5 6">SM16</strain>
    </source>
</reference>
<proteinExistence type="inferred from homology"/>
<protein>
    <recommendedName>
        <fullName evidence="4">Flagellar hook-basal body complex protein FliE</fullName>
    </recommendedName>
</protein>
<dbReference type="Proteomes" id="UP001157910">
    <property type="component" value="Unassembled WGS sequence"/>
</dbReference>
<keyword evidence="6" id="KW-1185">Reference proteome</keyword>
<dbReference type="Pfam" id="PF02049">
    <property type="entry name" value="FliE"/>
    <property type="match status" value="1"/>
</dbReference>
<dbReference type="HAMAP" id="MF_00724">
    <property type="entry name" value="FliE"/>
    <property type="match status" value="1"/>
</dbReference>
<evidence type="ECO:0000256" key="4">
    <source>
        <dbReference type="HAMAP-Rule" id="MF_00724"/>
    </source>
</evidence>
<evidence type="ECO:0000256" key="2">
    <source>
        <dbReference type="ARBA" id="ARBA00009272"/>
    </source>
</evidence>
<keyword evidence="5" id="KW-0966">Cell projection</keyword>
<evidence type="ECO:0000256" key="1">
    <source>
        <dbReference type="ARBA" id="ARBA00004117"/>
    </source>
</evidence>
<accession>A0ABY1QSB1</accession>
<comment type="similarity">
    <text evidence="2 4">Belongs to the FliE family.</text>
</comment>
<keyword evidence="5" id="KW-0969">Cilium</keyword>
<evidence type="ECO:0000256" key="3">
    <source>
        <dbReference type="ARBA" id="ARBA00023143"/>
    </source>
</evidence>
<dbReference type="PANTHER" id="PTHR34653:SF1">
    <property type="entry name" value="FLAGELLAR HOOK-BASAL BODY COMPLEX PROTEIN FLIE"/>
    <property type="match status" value="1"/>
</dbReference>
<name>A0ABY1QSB1_9SPHN</name>
<gene>
    <name evidence="4" type="primary">fliE</name>
    <name evidence="5" type="ORF">SAMN06296065_10981</name>
</gene>
<sequence length="113" mass="11204">MSIGALDGVSAYARAMRATAPLATPASPPAGAAASAGMASGGSGFGTMVENMVSETAGALRSAEAQSIKQISGKGDLIDVVTAIGAAETALDTVVAVRDRVVSAYSEIMRMQI</sequence>
<evidence type="ECO:0000313" key="5">
    <source>
        <dbReference type="EMBL" id="SMP76256.1"/>
    </source>
</evidence>
<comment type="caution">
    <text evidence="5">The sequence shown here is derived from an EMBL/GenBank/DDBJ whole genome shotgun (WGS) entry which is preliminary data.</text>
</comment>
<comment type="subcellular location">
    <subcellularLocation>
        <location evidence="1 4">Bacterial flagellum basal body</location>
    </subcellularLocation>
</comment>
<evidence type="ECO:0000313" key="6">
    <source>
        <dbReference type="Proteomes" id="UP001157910"/>
    </source>
</evidence>
<dbReference type="InterPro" id="IPR001624">
    <property type="entry name" value="FliE"/>
</dbReference>
<keyword evidence="3 4" id="KW-0975">Bacterial flagellum</keyword>
<dbReference type="PANTHER" id="PTHR34653">
    <property type="match status" value="1"/>
</dbReference>
<dbReference type="EMBL" id="FXUI01000009">
    <property type="protein sequence ID" value="SMP76256.1"/>
    <property type="molecule type" value="Genomic_DNA"/>
</dbReference>
<organism evidence="5 6">
    <name type="scientific">Novosphingobium panipatense</name>
    <dbReference type="NCBI Taxonomy" id="428991"/>
    <lineage>
        <taxon>Bacteria</taxon>
        <taxon>Pseudomonadati</taxon>
        <taxon>Pseudomonadota</taxon>
        <taxon>Alphaproteobacteria</taxon>
        <taxon>Sphingomonadales</taxon>
        <taxon>Sphingomonadaceae</taxon>
        <taxon>Novosphingobium</taxon>
    </lineage>
</organism>
<dbReference type="RefSeq" id="WP_103728702.1">
    <property type="nucleotide sequence ID" value="NZ_FXUI01000009.1"/>
</dbReference>
<keyword evidence="5" id="KW-0282">Flagellum</keyword>